<reference evidence="1 2" key="1">
    <citation type="journal article" date="2015" name="Proc. Natl. Acad. Sci. U.S.A.">
        <title>Expanded metabolic versatility of ubiquitous nitrite-oxidizing bacteria from the genus Nitrospira.</title>
        <authorList>
            <person name="Koch H."/>
            <person name="Lucker S."/>
            <person name="Albertsen M."/>
            <person name="Kitzinger K."/>
            <person name="Herbold C."/>
            <person name="Spieck E."/>
            <person name="Nielsen P.H."/>
            <person name="Wagner M."/>
            <person name="Daims H."/>
        </authorList>
    </citation>
    <scope>NUCLEOTIDE SEQUENCE [LARGE SCALE GENOMIC DNA]</scope>
    <source>
        <strain evidence="1 2">NSP M-1</strain>
    </source>
</reference>
<dbReference type="EMBL" id="CP011801">
    <property type="protein sequence ID" value="ALA59812.1"/>
    <property type="molecule type" value="Genomic_DNA"/>
</dbReference>
<dbReference type="PATRIC" id="fig|42253.5.peg.3373"/>
<dbReference type="OrthoDB" id="9784861at2"/>
<evidence type="ECO:0008006" key="3">
    <source>
        <dbReference type="Google" id="ProtNLM"/>
    </source>
</evidence>
<dbReference type="RefSeq" id="WP_053380764.1">
    <property type="nucleotide sequence ID" value="NZ_CP011801.1"/>
</dbReference>
<evidence type="ECO:0000313" key="2">
    <source>
        <dbReference type="Proteomes" id="UP000069205"/>
    </source>
</evidence>
<protein>
    <recommendedName>
        <fullName evidence="3">Lipoprotein</fullName>
    </recommendedName>
</protein>
<dbReference type="AlphaFoldDB" id="A0A0K2GGR7"/>
<name>A0A0K2GGR7_NITMO</name>
<sequence>MIGKGHQLVYAAVLLVMLVTGCQTSHSPKQTALDNTGFMSLWDTYTHCRLSSNVSEAYRDMRTLVQATRVHNGQDGFVLPLPAKLQQLVTNPTSRFAVDVNAMASACSLHAGQLALEQGHIELAREFFTVVVALHPGEGSSYYLAQAKTFLTEIERGVDVSLKTP</sequence>
<gene>
    <name evidence="1" type="ORF">NITMOv2_3420</name>
</gene>
<keyword evidence="2" id="KW-1185">Reference proteome</keyword>
<dbReference type="Proteomes" id="UP000069205">
    <property type="component" value="Chromosome"/>
</dbReference>
<dbReference type="KEGG" id="nmv:NITMOv2_3420"/>
<accession>A0A0K2GGR7</accession>
<dbReference type="PROSITE" id="PS51257">
    <property type="entry name" value="PROKAR_LIPOPROTEIN"/>
    <property type="match status" value="1"/>
</dbReference>
<evidence type="ECO:0000313" key="1">
    <source>
        <dbReference type="EMBL" id="ALA59812.1"/>
    </source>
</evidence>
<organism evidence="1 2">
    <name type="scientific">Nitrospira moscoviensis</name>
    <dbReference type="NCBI Taxonomy" id="42253"/>
    <lineage>
        <taxon>Bacteria</taxon>
        <taxon>Pseudomonadati</taxon>
        <taxon>Nitrospirota</taxon>
        <taxon>Nitrospiria</taxon>
        <taxon>Nitrospirales</taxon>
        <taxon>Nitrospiraceae</taxon>
        <taxon>Nitrospira</taxon>
    </lineage>
</organism>
<proteinExistence type="predicted"/>